<evidence type="ECO:0000256" key="3">
    <source>
        <dbReference type="ARBA" id="ARBA00022989"/>
    </source>
</evidence>
<gene>
    <name evidence="6" type="ORF">UU02_C0023G0003</name>
</gene>
<protein>
    <submittedName>
        <fullName evidence="6">Na+/Ca+ antiporter, CaCA family</fullName>
    </submittedName>
</protein>
<proteinExistence type="predicted"/>
<dbReference type="EMBL" id="LBZA01000023">
    <property type="protein sequence ID" value="KKR63525.1"/>
    <property type="molecule type" value="Genomic_DNA"/>
</dbReference>
<dbReference type="InterPro" id="IPR004837">
    <property type="entry name" value="NaCa_Exmemb"/>
</dbReference>
<evidence type="ECO:0000313" key="6">
    <source>
        <dbReference type="EMBL" id="KKR63525.1"/>
    </source>
</evidence>
<comment type="subcellular location">
    <subcellularLocation>
        <location evidence="1">Membrane</location>
        <topology evidence="1">Multi-pass membrane protein</topology>
    </subcellularLocation>
</comment>
<dbReference type="PATRIC" id="fig|1618553.3.peg.336"/>
<dbReference type="Pfam" id="PF01699">
    <property type="entry name" value="Na_Ca_ex"/>
    <property type="match status" value="2"/>
</dbReference>
<keyword evidence="4" id="KW-0472">Membrane</keyword>
<keyword evidence="2" id="KW-0812">Transmembrane</keyword>
<evidence type="ECO:0000256" key="4">
    <source>
        <dbReference type="ARBA" id="ARBA00023136"/>
    </source>
</evidence>
<dbReference type="PANTHER" id="PTHR10846">
    <property type="entry name" value="SODIUM/POTASSIUM/CALCIUM EXCHANGER"/>
    <property type="match status" value="1"/>
</dbReference>
<evidence type="ECO:0000256" key="1">
    <source>
        <dbReference type="ARBA" id="ARBA00004141"/>
    </source>
</evidence>
<dbReference type="GO" id="GO:0008273">
    <property type="term" value="F:calcium, potassium:sodium antiporter activity"/>
    <property type="evidence" value="ECO:0007669"/>
    <property type="project" value="TreeGrafter"/>
</dbReference>
<evidence type="ECO:0000256" key="2">
    <source>
        <dbReference type="ARBA" id="ARBA00022692"/>
    </source>
</evidence>
<dbReference type="PANTHER" id="PTHR10846:SF8">
    <property type="entry name" value="INNER MEMBRANE PROTEIN YRBG"/>
    <property type="match status" value="1"/>
</dbReference>
<feature type="domain" description="Sodium/calcium exchanger membrane region" evidence="5">
    <location>
        <begin position="5"/>
        <end position="143"/>
    </location>
</feature>
<organism evidence="6 7">
    <name type="scientific">Candidatus Woesebacteria bacterium GW2011_GWA1_40_43</name>
    <dbReference type="NCBI Taxonomy" id="1618553"/>
    <lineage>
        <taxon>Bacteria</taxon>
        <taxon>Candidatus Woeseibacteriota</taxon>
    </lineage>
</organism>
<dbReference type="GO" id="GO:0005886">
    <property type="term" value="C:plasma membrane"/>
    <property type="evidence" value="ECO:0007669"/>
    <property type="project" value="TreeGrafter"/>
</dbReference>
<dbReference type="InterPro" id="IPR044880">
    <property type="entry name" value="NCX_ion-bd_dom_sf"/>
</dbReference>
<evidence type="ECO:0000259" key="5">
    <source>
        <dbReference type="Pfam" id="PF01699"/>
    </source>
</evidence>
<dbReference type="GO" id="GO:0005262">
    <property type="term" value="F:calcium channel activity"/>
    <property type="evidence" value="ECO:0007669"/>
    <property type="project" value="TreeGrafter"/>
</dbReference>
<dbReference type="Gene3D" id="1.20.1420.30">
    <property type="entry name" value="NCX, central ion-binding region"/>
    <property type="match status" value="1"/>
</dbReference>
<dbReference type="GO" id="GO:0006874">
    <property type="term" value="P:intracellular calcium ion homeostasis"/>
    <property type="evidence" value="ECO:0007669"/>
    <property type="project" value="TreeGrafter"/>
</dbReference>
<feature type="domain" description="Sodium/calcium exchanger membrane region" evidence="5">
    <location>
        <begin position="173"/>
        <end position="311"/>
    </location>
</feature>
<dbReference type="AlphaFoldDB" id="A0A0G0UV47"/>
<comment type="caution">
    <text evidence="6">The sequence shown here is derived from an EMBL/GenBank/DDBJ whole genome shotgun (WGS) entry which is preliminary data.</text>
</comment>
<evidence type="ECO:0000313" key="7">
    <source>
        <dbReference type="Proteomes" id="UP000034293"/>
    </source>
</evidence>
<name>A0A0G0UV47_9BACT</name>
<reference evidence="6 7" key="1">
    <citation type="journal article" date="2015" name="Nature">
        <title>rRNA introns, odd ribosomes, and small enigmatic genomes across a large radiation of phyla.</title>
        <authorList>
            <person name="Brown C.T."/>
            <person name="Hug L.A."/>
            <person name="Thomas B.C."/>
            <person name="Sharon I."/>
            <person name="Castelle C.J."/>
            <person name="Singh A."/>
            <person name="Wilkins M.J."/>
            <person name="Williams K.H."/>
            <person name="Banfield J.F."/>
        </authorList>
    </citation>
    <scope>NUCLEOTIDE SEQUENCE [LARGE SCALE GENOMIC DNA]</scope>
</reference>
<sequence>MQYQFLTFSFSLIFLIVSANLLLKFIEKFAGRIKISPLVIGATIIAIGTSLPETFVAFSSLAQNAADISLGDIIGSNIANISLVLGLGILLFPVRIGTEKTQRNNLVMLLSTAAFVGLFLIPPEYRRMLGVLLIIFYATFLIMETVWGETGRQKEDKKALSKLSTRKGNALVYFLGILASIAGLIISSRYLVASVIYFSKLFNISGEIIGLSVVALGTSLPELATTIASGINKDWKLLYGDVQGSNIYNLSIIGAILFLSGKMNYNPPIYPLVILCLATLTIIYLSKKYEGTNIPRVYGLLYLGLYAFYIAKIYTS</sequence>
<accession>A0A0G0UV47</accession>
<dbReference type="Proteomes" id="UP000034293">
    <property type="component" value="Unassembled WGS sequence"/>
</dbReference>
<dbReference type="InterPro" id="IPR004481">
    <property type="entry name" value="K/Na/Ca-exchanger"/>
</dbReference>
<keyword evidence="3" id="KW-1133">Transmembrane helix</keyword>